<dbReference type="PANTHER" id="PTHR41259">
    <property type="entry name" value="DOUBLE-STRAND BREAK REPAIR RAD50 ATPASE, PUTATIVE-RELATED"/>
    <property type="match status" value="1"/>
</dbReference>
<gene>
    <name evidence="3" type="ORF">NIDE1907</name>
</gene>
<accession>D8PEH4</accession>
<dbReference type="OrthoDB" id="9789562at2"/>
<reference evidence="3 4" key="1">
    <citation type="journal article" date="2010" name="Proc. Natl. Acad. Sci. U.S.A.">
        <title>A Nitrospira metagenome illuminates the physiology and evolution of globally important nitrite-oxidizing bacteria.</title>
        <authorList>
            <person name="Lucker S."/>
            <person name="Wagner M."/>
            <person name="Maixner F."/>
            <person name="Pelletier E."/>
            <person name="Koch H."/>
            <person name="Vacherie B."/>
            <person name="Rattei T."/>
            <person name="Sinninghe Damste J."/>
            <person name="Spieck E."/>
            <person name="Le Paslier D."/>
            <person name="Daims H."/>
        </authorList>
    </citation>
    <scope>NUCLEOTIDE SEQUENCE [LARGE SCALE GENOMIC DNA]</scope>
</reference>
<dbReference type="eggNOG" id="COG4717">
    <property type="taxonomic scope" value="Bacteria"/>
</dbReference>
<feature type="coiled-coil region" evidence="1">
    <location>
        <begin position="192"/>
        <end position="250"/>
    </location>
</feature>
<feature type="coiled-coil region" evidence="1">
    <location>
        <begin position="388"/>
        <end position="415"/>
    </location>
</feature>
<feature type="coiled-coil region" evidence="1">
    <location>
        <begin position="452"/>
        <end position="512"/>
    </location>
</feature>
<evidence type="ECO:0000256" key="1">
    <source>
        <dbReference type="SAM" id="Coils"/>
    </source>
</evidence>
<dbReference type="InterPro" id="IPR038734">
    <property type="entry name" value="YhaN_AAA"/>
</dbReference>
<keyword evidence="1" id="KW-0175">Coiled coil</keyword>
<dbReference type="SUPFAM" id="SSF52540">
    <property type="entry name" value="P-loop containing nucleoside triphosphate hydrolases"/>
    <property type="match status" value="1"/>
</dbReference>
<dbReference type="Gene3D" id="3.40.50.300">
    <property type="entry name" value="P-loop containing nucleotide triphosphate hydrolases"/>
    <property type="match status" value="2"/>
</dbReference>
<evidence type="ECO:0000259" key="2">
    <source>
        <dbReference type="Pfam" id="PF13514"/>
    </source>
</evidence>
<name>D8PEH4_9BACT</name>
<protein>
    <recommendedName>
        <fullName evidence="2">YhaN AAA domain-containing protein</fullName>
    </recommendedName>
</protein>
<dbReference type="eggNOG" id="COG1196">
    <property type="taxonomic scope" value="Bacteria"/>
</dbReference>
<organism evidence="3 4">
    <name type="scientific">Nitrospira defluvii</name>
    <dbReference type="NCBI Taxonomy" id="330214"/>
    <lineage>
        <taxon>Bacteria</taxon>
        <taxon>Pseudomonadati</taxon>
        <taxon>Nitrospirota</taxon>
        <taxon>Nitrospiria</taxon>
        <taxon>Nitrospirales</taxon>
        <taxon>Nitrospiraceae</taxon>
        <taxon>Nitrospira</taxon>
    </lineage>
</organism>
<feature type="domain" description="YhaN AAA" evidence="2">
    <location>
        <begin position="1"/>
        <end position="216"/>
    </location>
</feature>
<feature type="coiled-coil region" evidence="1">
    <location>
        <begin position="277"/>
        <end position="311"/>
    </location>
</feature>
<proteinExistence type="predicted"/>
<dbReference type="Proteomes" id="UP000001660">
    <property type="component" value="Chromosome"/>
</dbReference>
<keyword evidence="4" id="KW-1185">Reference proteome</keyword>
<feature type="coiled-coil region" evidence="1">
    <location>
        <begin position="804"/>
        <end position="831"/>
    </location>
</feature>
<dbReference type="Pfam" id="PF13514">
    <property type="entry name" value="AAA_27"/>
    <property type="match status" value="1"/>
</dbReference>
<dbReference type="KEGG" id="nde:NIDE1907"/>
<evidence type="ECO:0000313" key="3">
    <source>
        <dbReference type="EMBL" id="CBK41633.1"/>
    </source>
</evidence>
<dbReference type="HOGENOM" id="CLU_006135_0_0_0"/>
<dbReference type="InterPro" id="IPR027417">
    <property type="entry name" value="P-loop_NTPase"/>
</dbReference>
<evidence type="ECO:0000313" key="4">
    <source>
        <dbReference type="Proteomes" id="UP000001660"/>
    </source>
</evidence>
<dbReference type="STRING" id="330214.NIDE1907"/>
<feature type="coiled-coil region" evidence="1">
    <location>
        <begin position="914"/>
        <end position="992"/>
    </location>
</feature>
<sequence length="1176" mass="129689">MKLARLLLFAFGPFTNKTLDFSVGSSSLHVIYGPNEAGKSSALRAMTDLRFGIPLRSPDDFVHPAGDLRIGGVFIDQTGRPVGLIRRKGRGTTLSGLDVRTEQTDPGFTVDSGLERELTGGLDRQEFEAMFGLNHARLREGGAVLLNGEGDLGSALFEASAGTSGIAALLAALDTDAKKLYSQHGRAQNAVINEARRQLDEQRKAWREAQTKPAEWQELNRAHDTAKTALDDLTKALEALRRRENELTELRTVEPLLREHDRLASALQSYATVPDLSAQQREERLAAEQALQRAQIDLRESEEELARCAAALDGLVIEPLLLDHADAIERLVSGVEAAARNRHDVHQQNGLIAKIEGELDLDVARLAPGVNRRTILEAVPSSADRVALEGHLAEVSRLGERLEGYRERAEALDAALQPASVLPDTVPDPLHRQAFTAAIRAGQAQGDVVRQKSEADRRLRELEGQLALALSELGLESEQALRRSQPVLEAQIAQAKQDLTEIEAQLTKWRDESERVGRDLDGQQLRQRQLAAEGEVVTAETLRQARAKRSEEWTAIRRTYIDETSGTDQLALGFDAAKALPETFESAVGEADRQADLLRADTKRAAGLEECSARIEQMELRRKELAGEMAARRADRDGVQAAWRQRLVQAGLPDLDPETLREWQGRRHEALQLVERVTALRVDRDRVLADAGRAAAAIAGELRAVGHALATTPAEEAEQLSALIDQAVRWEQSATAAEAEQQARLKTAHNQRIEREKVGRQVSETEAEHRRHLDALQAWHTRLFLAGDAPPEALKSRLDELDGLARQASALADAQQRKAQLQAVVDDLLTQAAQVAELLGEAVPTMLDDCADRLRKRLGVSRQHQQEGHALIRDRTKAQEKKRQAAAVQVTEAAVLAGLCTRAGGATIEQLPELEEQAAKKRELRKSLALLRQQLAHASPQSEAELRARLTGLDVPALESERERCRTERVRLEQEQTSVQRTEEQARRALEVIDASDRAALAREAMESAAARYRSAIRPWARLKLARALLQEALNRFRERAQAPMVSAASAYFSLMTGGAYERLVTDEREDRPVLCAQRAGGVTIGIEAMSEGTADQLYLALRLAALELRRPSHPPMPLVLDDTLITSDDARAANILRALARFAEGSQVMLFTHHRHLLDVARSTLGDTAVMTHRL</sequence>
<dbReference type="PANTHER" id="PTHR41259:SF1">
    <property type="entry name" value="DOUBLE-STRAND BREAK REPAIR RAD50 ATPASE, PUTATIVE-RELATED"/>
    <property type="match status" value="1"/>
</dbReference>
<dbReference type="EMBL" id="FP929003">
    <property type="protein sequence ID" value="CBK41633.1"/>
    <property type="molecule type" value="Genomic_DNA"/>
</dbReference>
<dbReference type="AlphaFoldDB" id="D8PEH4"/>